<protein>
    <submittedName>
        <fullName evidence="1">Uncharacterized protein</fullName>
    </submittedName>
</protein>
<comment type="caution">
    <text evidence="1">The sequence shown here is derived from an EMBL/GenBank/DDBJ whole genome shotgun (WGS) entry which is preliminary data.</text>
</comment>
<dbReference type="Proteomes" id="UP000031030">
    <property type="component" value="Unassembled WGS sequence"/>
</dbReference>
<name>A0A0B1ZYJ2_9MICO</name>
<sequence>MRLTVFGTTKAGATPVGVHETGPVTCDRMTHVETITIRDAARMTVIGTGANSDTSFLVYVVGTRK</sequence>
<dbReference type="AlphaFoldDB" id="A0A0B1ZYJ2"/>
<keyword evidence="2" id="KW-1185">Reference proteome</keyword>
<dbReference type="EMBL" id="JTDK01000018">
    <property type="protein sequence ID" value="KHK95801.1"/>
    <property type="molecule type" value="Genomic_DNA"/>
</dbReference>
<evidence type="ECO:0000313" key="1">
    <source>
        <dbReference type="EMBL" id="KHK95801.1"/>
    </source>
</evidence>
<dbReference type="STRING" id="1348253.LK09_17325"/>
<accession>A0A0B1ZYJ2</accession>
<organism evidence="1 2">
    <name type="scientific">Microbacterium mangrovi</name>
    <dbReference type="NCBI Taxonomy" id="1348253"/>
    <lineage>
        <taxon>Bacteria</taxon>
        <taxon>Bacillati</taxon>
        <taxon>Actinomycetota</taxon>
        <taxon>Actinomycetes</taxon>
        <taxon>Micrococcales</taxon>
        <taxon>Microbacteriaceae</taxon>
        <taxon>Microbacterium</taxon>
    </lineage>
</organism>
<gene>
    <name evidence="1" type="ORF">LK09_17325</name>
</gene>
<evidence type="ECO:0000313" key="2">
    <source>
        <dbReference type="Proteomes" id="UP000031030"/>
    </source>
</evidence>
<reference evidence="1 2" key="1">
    <citation type="submission" date="2014-11" db="EMBL/GenBank/DDBJ databases">
        <title>Genome sequence of Microbacterium mangrovi MUSC 115(T).</title>
        <authorList>
            <person name="Lee L.-H."/>
        </authorList>
    </citation>
    <scope>NUCLEOTIDE SEQUENCE [LARGE SCALE GENOMIC DNA]</scope>
    <source>
        <strain evidence="1 2">MUSC 115</strain>
    </source>
</reference>
<proteinExistence type="predicted"/>